<organism evidence="13 14">
    <name type="scientific">Penicillium hetheringtonii</name>
    <dbReference type="NCBI Taxonomy" id="911720"/>
    <lineage>
        <taxon>Eukaryota</taxon>
        <taxon>Fungi</taxon>
        <taxon>Dikarya</taxon>
        <taxon>Ascomycota</taxon>
        <taxon>Pezizomycotina</taxon>
        <taxon>Eurotiomycetes</taxon>
        <taxon>Eurotiomycetidae</taxon>
        <taxon>Eurotiales</taxon>
        <taxon>Aspergillaceae</taxon>
        <taxon>Penicillium</taxon>
    </lineage>
</organism>
<comment type="similarity">
    <text evidence="3">Belongs to the methyltransferase superfamily. LCMT family.</text>
</comment>
<comment type="caution">
    <text evidence="13">The sequence shown here is derived from an EMBL/GenBank/DDBJ whole genome shotgun (WGS) entry which is preliminary data.</text>
</comment>
<feature type="binding site" evidence="11">
    <location>
        <position position="246"/>
    </location>
    <ligand>
        <name>S-adenosyl-L-methionine</name>
        <dbReference type="ChEBI" id="CHEBI:59789"/>
    </ligand>
</feature>
<feature type="binding site" evidence="11">
    <location>
        <position position="142"/>
    </location>
    <ligand>
        <name>S-adenosyl-L-methionine</name>
        <dbReference type="ChEBI" id="CHEBI:59789"/>
    </ligand>
</feature>
<dbReference type="PIRSF" id="PIRSF016305">
    <property type="entry name" value="LCM_mtfrase"/>
    <property type="match status" value="1"/>
</dbReference>
<feature type="region of interest" description="Disordered" evidence="12">
    <location>
        <begin position="1"/>
        <end position="67"/>
    </location>
</feature>
<protein>
    <recommendedName>
        <fullName evidence="5">Leucine carboxyl methyltransferase 1</fullName>
        <ecNumber evidence="4">2.1.1.233</ecNumber>
    </recommendedName>
    <alternativeName>
        <fullName evidence="9">Protein phosphatase methyltransferase 1</fullName>
    </alternativeName>
    <alternativeName>
        <fullName evidence="10">[Phosphatase 2A protein]-leucine-carboxy methyltransferase 1</fullName>
    </alternativeName>
</protein>
<evidence type="ECO:0000256" key="10">
    <source>
        <dbReference type="ARBA" id="ARBA00032526"/>
    </source>
</evidence>
<dbReference type="InterPro" id="IPR007213">
    <property type="entry name" value="Ppm1/Ppm2/Tcmp"/>
</dbReference>
<evidence type="ECO:0000256" key="3">
    <source>
        <dbReference type="ARBA" id="ARBA00010703"/>
    </source>
</evidence>
<evidence type="ECO:0000256" key="9">
    <source>
        <dbReference type="ARBA" id="ARBA00029681"/>
    </source>
</evidence>
<reference evidence="13 14" key="1">
    <citation type="journal article" date="2023" name="IMA Fungus">
        <title>Comparative genomic study of the Penicillium genus elucidates a diverse pangenome and 15 lateral gene transfer events.</title>
        <authorList>
            <person name="Petersen C."/>
            <person name="Sorensen T."/>
            <person name="Nielsen M.R."/>
            <person name="Sondergaard T.E."/>
            <person name="Sorensen J.L."/>
            <person name="Fitzpatrick D.A."/>
            <person name="Frisvad J.C."/>
            <person name="Nielsen K.L."/>
        </authorList>
    </citation>
    <scope>NUCLEOTIDE SEQUENCE [LARGE SCALE GENOMIC DNA]</scope>
    <source>
        <strain evidence="13 14">IBT 29057</strain>
    </source>
</reference>
<dbReference type="GO" id="GO:0032259">
    <property type="term" value="P:methylation"/>
    <property type="evidence" value="ECO:0007669"/>
    <property type="project" value="UniProtKB-KW"/>
</dbReference>
<evidence type="ECO:0000256" key="4">
    <source>
        <dbReference type="ARBA" id="ARBA00012834"/>
    </source>
</evidence>
<dbReference type="EMBL" id="JAQJAC010000008">
    <property type="protein sequence ID" value="KAJ5575378.1"/>
    <property type="molecule type" value="Genomic_DNA"/>
</dbReference>
<sequence length="408" mass="45262">TKDPHPRGSKPHRSKSSELPPPPSMAAPQIPNLNSLRRGRGRGRGIGRSDGFESRLTGKDRIVQGTDNDASVSRLSAVELGYLDDPFASALTPPDSATRRFPIINRGTYVRTRAIDKLVTHFLNSYTPEQSKSRRKQIISLGAGSDTRVFRIFSSSQPPDLIYHEIDFAVNTSSKIRAVRSTPRLQQVLGIDSPDAEVSISEAGDALHSPSYHIHPVDLRSLSSNSDLSTILPGIDRQSPTLLISECCLIYLLPSEAEQVVTFFTKHLFKPAAGDNGDDKTQTTAPLGLLLYEPIRPDDAFGRTMVSNLATRGIQLQTLHKYASLDAQRSRLNEQGFVTGQAAADIEFIWKHWVSADEKERVASLEMLDEMEEWQLLARHYCIAWGWRDGNDASVFAEWTSIPSQTED</sequence>
<keyword evidence="6" id="KW-0489">Methyltransferase</keyword>
<evidence type="ECO:0000256" key="7">
    <source>
        <dbReference type="ARBA" id="ARBA00022679"/>
    </source>
</evidence>
<dbReference type="FunFam" id="3.40.50.150:FF:000369">
    <property type="entry name" value="Leucine carboxyl methyltransferase 1"/>
    <property type="match status" value="1"/>
</dbReference>
<dbReference type="EC" id="2.1.1.233" evidence="4"/>
<gene>
    <name evidence="13" type="ORF">N7450_009277</name>
</gene>
<evidence type="ECO:0000256" key="6">
    <source>
        <dbReference type="ARBA" id="ARBA00022603"/>
    </source>
</evidence>
<evidence type="ECO:0000313" key="14">
    <source>
        <dbReference type="Proteomes" id="UP001216150"/>
    </source>
</evidence>
<comment type="catalytic activity">
    <reaction evidence="1">
        <text>[phosphatase 2A protein]-C-terminal L-leucine + S-adenosyl-L-methionine = [phosphatase 2A protein]-C-terminal L-leucine methyl ester + S-adenosyl-L-homocysteine</text>
        <dbReference type="Rhea" id="RHEA:48544"/>
        <dbReference type="Rhea" id="RHEA-COMP:12134"/>
        <dbReference type="Rhea" id="RHEA-COMP:12135"/>
        <dbReference type="ChEBI" id="CHEBI:57856"/>
        <dbReference type="ChEBI" id="CHEBI:59789"/>
        <dbReference type="ChEBI" id="CHEBI:90516"/>
        <dbReference type="ChEBI" id="CHEBI:90517"/>
        <dbReference type="EC" id="2.1.1.233"/>
    </reaction>
</comment>
<evidence type="ECO:0000256" key="8">
    <source>
        <dbReference type="ARBA" id="ARBA00022691"/>
    </source>
</evidence>
<comment type="function">
    <text evidence="2">Methylates the carboxyl group of the C-terminal leucine residue of protein phosphatase 2A catalytic subunits to form alpha-leucine ester residues.</text>
</comment>
<feature type="binding site" evidence="11">
    <location>
        <begin position="218"/>
        <end position="219"/>
    </location>
    <ligand>
        <name>S-adenosyl-L-methionine</name>
        <dbReference type="ChEBI" id="CHEBI:59789"/>
    </ligand>
</feature>
<dbReference type="InterPro" id="IPR016651">
    <property type="entry name" value="LCMT1"/>
</dbReference>
<dbReference type="Pfam" id="PF04072">
    <property type="entry name" value="LCM"/>
    <property type="match status" value="1"/>
</dbReference>
<evidence type="ECO:0000256" key="1">
    <source>
        <dbReference type="ARBA" id="ARBA00000724"/>
    </source>
</evidence>
<proteinExistence type="inferred from homology"/>
<evidence type="ECO:0000256" key="2">
    <source>
        <dbReference type="ARBA" id="ARBA00003455"/>
    </source>
</evidence>
<dbReference type="Gene3D" id="3.40.50.150">
    <property type="entry name" value="Vaccinia Virus protein VP39"/>
    <property type="match status" value="1"/>
</dbReference>
<accession>A0AAD6DGF4</accession>
<evidence type="ECO:0000313" key="13">
    <source>
        <dbReference type="EMBL" id="KAJ5575378.1"/>
    </source>
</evidence>
<feature type="binding site" evidence="11">
    <location>
        <position position="111"/>
    </location>
    <ligand>
        <name>S-adenosyl-L-methionine</name>
        <dbReference type="ChEBI" id="CHEBI:59789"/>
    </ligand>
</feature>
<dbReference type="PANTHER" id="PTHR13600:SF21">
    <property type="entry name" value="LEUCINE CARBOXYL METHYLTRANSFERASE 1"/>
    <property type="match status" value="1"/>
</dbReference>
<keyword evidence="7" id="KW-0808">Transferase</keyword>
<keyword evidence="14" id="KW-1185">Reference proteome</keyword>
<dbReference type="SUPFAM" id="SSF53335">
    <property type="entry name" value="S-adenosyl-L-methionine-dependent methyltransferases"/>
    <property type="match status" value="1"/>
</dbReference>
<dbReference type="InterPro" id="IPR029063">
    <property type="entry name" value="SAM-dependent_MTases_sf"/>
</dbReference>
<feature type="non-terminal residue" evidence="13">
    <location>
        <position position="408"/>
    </location>
</feature>
<feature type="compositionally biased region" description="Basic and acidic residues" evidence="12">
    <location>
        <begin position="50"/>
        <end position="62"/>
    </location>
</feature>
<evidence type="ECO:0000256" key="12">
    <source>
        <dbReference type="SAM" id="MobiDB-lite"/>
    </source>
</evidence>
<dbReference type="AlphaFoldDB" id="A0AAD6DGF4"/>
<dbReference type="PANTHER" id="PTHR13600">
    <property type="entry name" value="LEUCINE CARBOXYL METHYLTRANSFERASE"/>
    <property type="match status" value="1"/>
</dbReference>
<keyword evidence="8 11" id="KW-0949">S-adenosyl-L-methionine</keyword>
<dbReference type="GO" id="GO:0018423">
    <property type="term" value="F:protein C-terminal leucine carboxyl O-methyltransferase activity"/>
    <property type="evidence" value="ECO:0007669"/>
    <property type="project" value="UniProtKB-EC"/>
</dbReference>
<evidence type="ECO:0000256" key="5">
    <source>
        <dbReference type="ARBA" id="ARBA00017497"/>
    </source>
</evidence>
<evidence type="ECO:0000256" key="11">
    <source>
        <dbReference type="PIRSR" id="PIRSR016305-1"/>
    </source>
</evidence>
<name>A0AAD6DGF4_9EURO</name>
<dbReference type="Proteomes" id="UP001216150">
    <property type="component" value="Unassembled WGS sequence"/>
</dbReference>